<dbReference type="Pfam" id="PF07885">
    <property type="entry name" value="Ion_trans_2"/>
    <property type="match status" value="1"/>
</dbReference>
<dbReference type="InterPro" id="IPR028325">
    <property type="entry name" value="VG_K_chnl"/>
</dbReference>
<dbReference type="RefSeq" id="WP_013070703.1">
    <property type="nucleotide sequence ID" value="NZ_CAJXAW010000036.1"/>
</dbReference>
<keyword evidence="7" id="KW-0407">Ion channel</keyword>
<sequence length="204" mass="23298">MVIANIIVSLLSIFSIVLLSITFFIPVESELYKLIGYFDFLLCIVFLCDFFSQLFVAKSKWKYFYTVGWLDLLSSIPIIYQFRFIRVFRIFRVLRIIKSIKLLIIFIKKNKATSLYGFIVFSAFITLVLCTTAVLYIEKDVGNIKTAEDALWWSFVTITTVGYGDLYPVTNIGKVLAAILIFCGIASFGAVISFVNRLASSFRD</sequence>
<evidence type="ECO:0000259" key="9">
    <source>
        <dbReference type="Pfam" id="PF07885"/>
    </source>
</evidence>
<evidence type="ECO:0000256" key="4">
    <source>
        <dbReference type="ARBA" id="ARBA00022989"/>
    </source>
</evidence>
<dbReference type="GO" id="GO:0005249">
    <property type="term" value="F:voltage-gated potassium channel activity"/>
    <property type="evidence" value="ECO:0007669"/>
    <property type="project" value="InterPro"/>
</dbReference>
<feature type="transmembrane region" description="Helical" evidence="8">
    <location>
        <begin position="6"/>
        <end position="25"/>
    </location>
</feature>
<feature type="transmembrane region" description="Helical" evidence="8">
    <location>
        <begin position="175"/>
        <end position="195"/>
    </location>
</feature>
<dbReference type="OMA" id="EDHIFQV"/>
<evidence type="ECO:0000256" key="3">
    <source>
        <dbReference type="ARBA" id="ARBA00022692"/>
    </source>
</evidence>
<dbReference type="Gene3D" id="1.20.120.350">
    <property type="entry name" value="Voltage-gated potassium channels. Chain C"/>
    <property type="match status" value="1"/>
</dbReference>
<dbReference type="PANTHER" id="PTHR11537">
    <property type="entry name" value="VOLTAGE-GATED POTASSIUM CHANNEL"/>
    <property type="match status" value="1"/>
</dbReference>
<evidence type="ECO:0000256" key="1">
    <source>
        <dbReference type="ARBA" id="ARBA00004141"/>
    </source>
</evidence>
<comment type="subcellular location">
    <subcellularLocation>
        <location evidence="1">Membrane</location>
        <topology evidence="1">Multi-pass membrane protein</topology>
    </subcellularLocation>
</comment>
<reference evidence="10 11" key="1">
    <citation type="journal article" date="2018" name="Nat. Biotechnol.">
        <title>A standardized bacterial taxonomy based on genome phylogeny substantially revises the tree of life.</title>
        <authorList>
            <person name="Parks D.H."/>
            <person name="Chuvochina M."/>
            <person name="Waite D.W."/>
            <person name="Rinke C."/>
            <person name="Skarshewski A."/>
            <person name="Chaumeil P.A."/>
            <person name="Hugenholtz P."/>
        </authorList>
    </citation>
    <scope>NUCLEOTIDE SEQUENCE [LARGE SCALE GENOMIC DNA]</scope>
    <source>
        <strain evidence="10">UBA9359</strain>
    </source>
</reference>
<keyword evidence="2" id="KW-0813">Transport</keyword>
<gene>
    <name evidence="10" type="ORF">DGQ38_07465</name>
</gene>
<evidence type="ECO:0000256" key="2">
    <source>
        <dbReference type="ARBA" id="ARBA00022448"/>
    </source>
</evidence>
<feature type="transmembrane region" description="Helical" evidence="8">
    <location>
        <begin position="113"/>
        <end position="138"/>
    </location>
</feature>
<comment type="caution">
    <text evidence="10">The sequence shown here is derived from an EMBL/GenBank/DDBJ whole genome shotgun (WGS) entry which is preliminary data.</text>
</comment>
<feature type="transmembrane region" description="Helical" evidence="8">
    <location>
        <begin position="63"/>
        <end position="80"/>
    </location>
</feature>
<dbReference type="Gene3D" id="1.20.5.110">
    <property type="match status" value="1"/>
</dbReference>
<dbReference type="GO" id="GO:0001508">
    <property type="term" value="P:action potential"/>
    <property type="evidence" value="ECO:0007669"/>
    <property type="project" value="TreeGrafter"/>
</dbReference>
<evidence type="ECO:0000256" key="6">
    <source>
        <dbReference type="ARBA" id="ARBA00023136"/>
    </source>
</evidence>
<protein>
    <submittedName>
        <fullName evidence="10">Ion transporter</fullName>
    </submittedName>
</protein>
<dbReference type="Proteomes" id="UP000264330">
    <property type="component" value="Unassembled WGS sequence"/>
</dbReference>
<evidence type="ECO:0000256" key="8">
    <source>
        <dbReference type="SAM" id="Phobius"/>
    </source>
</evidence>
<evidence type="ECO:0000313" key="10">
    <source>
        <dbReference type="EMBL" id="HCV80869.1"/>
    </source>
</evidence>
<keyword evidence="6 8" id="KW-0472">Membrane</keyword>
<keyword evidence="5" id="KW-0406">Ion transport</keyword>
<dbReference type="EMBL" id="DPMF01000175">
    <property type="protein sequence ID" value="HCV80869.1"/>
    <property type="molecule type" value="Genomic_DNA"/>
</dbReference>
<organism evidence="10 11">
    <name type="scientific">Zunongwangia profunda</name>
    <dbReference type="NCBI Taxonomy" id="398743"/>
    <lineage>
        <taxon>Bacteria</taxon>
        <taxon>Pseudomonadati</taxon>
        <taxon>Bacteroidota</taxon>
        <taxon>Flavobacteriia</taxon>
        <taxon>Flavobacteriales</taxon>
        <taxon>Flavobacteriaceae</taxon>
        <taxon>Zunongwangia</taxon>
    </lineage>
</organism>
<dbReference type="SUPFAM" id="SSF81324">
    <property type="entry name" value="Voltage-gated potassium channels"/>
    <property type="match status" value="1"/>
</dbReference>
<feature type="domain" description="Potassium channel" evidence="9">
    <location>
        <begin position="124"/>
        <end position="198"/>
    </location>
</feature>
<keyword evidence="3 8" id="KW-0812">Transmembrane</keyword>
<keyword evidence="4 8" id="KW-1133">Transmembrane helix</keyword>
<feature type="transmembrane region" description="Helical" evidence="8">
    <location>
        <begin position="37"/>
        <end position="57"/>
    </location>
</feature>
<evidence type="ECO:0000256" key="5">
    <source>
        <dbReference type="ARBA" id="ARBA00023065"/>
    </source>
</evidence>
<evidence type="ECO:0000256" key="7">
    <source>
        <dbReference type="ARBA" id="ARBA00023303"/>
    </source>
</evidence>
<dbReference type="Gene3D" id="1.10.287.70">
    <property type="match status" value="1"/>
</dbReference>
<dbReference type="AlphaFoldDB" id="A0A3D5IYA9"/>
<dbReference type="GO" id="GO:0008076">
    <property type="term" value="C:voltage-gated potassium channel complex"/>
    <property type="evidence" value="ECO:0007669"/>
    <property type="project" value="InterPro"/>
</dbReference>
<proteinExistence type="predicted"/>
<evidence type="ECO:0000313" key="11">
    <source>
        <dbReference type="Proteomes" id="UP000264330"/>
    </source>
</evidence>
<dbReference type="InterPro" id="IPR013099">
    <property type="entry name" value="K_chnl_dom"/>
</dbReference>
<accession>A0A3D5IYA9</accession>
<feature type="transmembrane region" description="Helical" evidence="8">
    <location>
        <begin position="150"/>
        <end position="169"/>
    </location>
</feature>
<name>A0A3D5IYA9_9FLAO</name>
<dbReference type="InterPro" id="IPR027359">
    <property type="entry name" value="Volt_channel_dom_sf"/>
</dbReference>
<dbReference type="PANTHER" id="PTHR11537:SF254">
    <property type="entry name" value="POTASSIUM VOLTAGE-GATED CHANNEL PROTEIN SHAB"/>
    <property type="match status" value="1"/>
</dbReference>